<name>A0ABY3ABZ8_9FLAO</name>
<dbReference type="Proteomes" id="UP000315363">
    <property type="component" value="Unassembled WGS sequence"/>
</dbReference>
<sequence length="185" mass="21376">MGYKYLLPYTNVVSNIKNNSLTNQEAEYLMKLEKVLSDPNQIIDLGNKKNRLDLISYQDSERNFWVELTSNQKIILKTSIHHLESNTFVGLLRIDYKGTHQNPEGIKDTLPEYLKPYAGKWFSLDEHHMHVFVEGYKPLAWAIPLADIDFPVKEINDSSDLSDLITNFARLINLKTLINVQQAIL</sequence>
<accession>A0ABY3ABZ8</accession>
<comment type="caution">
    <text evidence="1">The sequence shown here is derived from an EMBL/GenBank/DDBJ whole genome shotgun (WGS) entry which is preliminary data.</text>
</comment>
<evidence type="ECO:0000313" key="1">
    <source>
        <dbReference type="EMBL" id="TQO38030.1"/>
    </source>
</evidence>
<dbReference type="InterPro" id="IPR053916">
    <property type="entry name" value="DUF6978"/>
</dbReference>
<protein>
    <submittedName>
        <fullName evidence="1">Uncharacterized protein</fullName>
    </submittedName>
</protein>
<dbReference type="EMBL" id="VHIF01000001">
    <property type="protein sequence ID" value="TQO38030.1"/>
    <property type="molecule type" value="Genomic_DNA"/>
</dbReference>
<organism evidence="1 2">
    <name type="scientific">Arenibacter algicola</name>
    <dbReference type="NCBI Taxonomy" id="616991"/>
    <lineage>
        <taxon>Bacteria</taxon>
        <taxon>Pseudomonadati</taxon>
        <taxon>Bacteroidota</taxon>
        <taxon>Flavobacteriia</taxon>
        <taxon>Flavobacteriales</taxon>
        <taxon>Flavobacteriaceae</taxon>
        <taxon>Arenibacter</taxon>
    </lineage>
</organism>
<keyword evidence="2" id="KW-1185">Reference proteome</keyword>
<dbReference type="Pfam" id="PF22398">
    <property type="entry name" value="DUF6978"/>
    <property type="match status" value="1"/>
</dbReference>
<proteinExistence type="predicted"/>
<reference evidence="1 2" key="1">
    <citation type="submission" date="2019-06" db="EMBL/GenBank/DDBJ databases">
        <title>A large-scale integrated study on North Sea by COGITO (Coastal Microbe Genomic &amp; Taxonomic Observatory).</title>
        <authorList>
            <person name="Teeling H."/>
        </authorList>
    </citation>
    <scope>NUCLEOTIDE SEQUENCE [LARGE SCALE GENOMIC DNA]</scope>
    <source>
        <strain evidence="1 2">MAR_2009_79</strain>
    </source>
</reference>
<evidence type="ECO:0000313" key="2">
    <source>
        <dbReference type="Proteomes" id="UP000315363"/>
    </source>
</evidence>
<gene>
    <name evidence="1" type="ORF">GQ41_2663</name>
</gene>